<dbReference type="Proteomes" id="UP000198972">
    <property type="component" value="Unassembled WGS sequence"/>
</dbReference>
<sequence>MENGKIPVPSSLFPVFISRHYTDYNKVVIEVARVYFYGTKGSE</sequence>
<keyword evidence="2" id="KW-1185">Reference proteome</keyword>
<proteinExistence type="predicted"/>
<reference evidence="1 2" key="1">
    <citation type="submission" date="2016-10" db="EMBL/GenBank/DDBJ databases">
        <authorList>
            <person name="de Groot N.N."/>
        </authorList>
    </citation>
    <scope>NUCLEOTIDE SEQUENCE [LARGE SCALE GENOMIC DNA]</scope>
    <source>
        <strain evidence="1 2">DSM 28129</strain>
    </source>
</reference>
<protein>
    <submittedName>
        <fullName evidence="1">Uncharacterized protein</fullName>
    </submittedName>
</protein>
<organism evidence="1 2">
    <name type="scientific">Fontibacillus panacisegetis</name>
    <dbReference type="NCBI Taxonomy" id="670482"/>
    <lineage>
        <taxon>Bacteria</taxon>
        <taxon>Bacillati</taxon>
        <taxon>Bacillota</taxon>
        <taxon>Bacilli</taxon>
        <taxon>Bacillales</taxon>
        <taxon>Paenibacillaceae</taxon>
        <taxon>Fontibacillus</taxon>
    </lineage>
</organism>
<name>A0A1G7LV88_9BACL</name>
<accession>A0A1G7LV88</accession>
<gene>
    <name evidence="1" type="ORF">SAMN04488542_11278</name>
</gene>
<evidence type="ECO:0000313" key="2">
    <source>
        <dbReference type="Proteomes" id="UP000198972"/>
    </source>
</evidence>
<dbReference type="AlphaFoldDB" id="A0A1G7LV88"/>
<dbReference type="EMBL" id="FNBG01000012">
    <property type="protein sequence ID" value="SDF53405.1"/>
    <property type="molecule type" value="Genomic_DNA"/>
</dbReference>
<evidence type="ECO:0000313" key="1">
    <source>
        <dbReference type="EMBL" id="SDF53405.1"/>
    </source>
</evidence>